<organism evidence="2 3">
    <name type="scientific">Rahnella woolbedingensis</name>
    <dbReference type="NCBI Taxonomy" id="1510574"/>
    <lineage>
        <taxon>Bacteria</taxon>
        <taxon>Pseudomonadati</taxon>
        <taxon>Pseudomonadota</taxon>
        <taxon>Gammaproteobacteria</taxon>
        <taxon>Enterobacterales</taxon>
        <taxon>Yersiniaceae</taxon>
        <taxon>Rahnella</taxon>
    </lineage>
</organism>
<dbReference type="RefSeq" id="WP_120134862.1">
    <property type="nucleotide sequence ID" value="NZ_RAHH01000035.1"/>
</dbReference>
<name>A0A419N3D4_9GAMM</name>
<dbReference type="Proteomes" id="UP000284908">
    <property type="component" value="Unassembled WGS sequence"/>
</dbReference>
<proteinExistence type="predicted"/>
<sequence length="105" mass="11501">MAANSYYTIEQLELAKMQLAELPDLNASRMTGKDVLENLREQLVELSVKKGYTAVEIKSALDSAGIVVSVKAIKDAIDKNEVTKKKRASRSIKSSDTKNNSVATQ</sequence>
<accession>A0A419N3D4</accession>
<dbReference type="AlphaFoldDB" id="A0A419N3D4"/>
<evidence type="ECO:0000313" key="2">
    <source>
        <dbReference type="EMBL" id="RJT37389.1"/>
    </source>
</evidence>
<keyword evidence="3" id="KW-1185">Reference proteome</keyword>
<dbReference type="OrthoDB" id="6507127at2"/>
<protein>
    <submittedName>
        <fullName evidence="2">Molybdopterin-guanine dinucleotide biosynthesis protein MobC</fullName>
    </submittedName>
</protein>
<evidence type="ECO:0000313" key="3">
    <source>
        <dbReference type="Proteomes" id="UP000284908"/>
    </source>
</evidence>
<dbReference type="EMBL" id="RAHH01000035">
    <property type="protein sequence ID" value="RJT37389.1"/>
    <property type="molecule type" value="Genomic_DNA"/>
</dbReference>
<reference evidence="2 3" key="1">
    <citation type="submission" date="2018-09" db="EMBL/GenBank/DDBJ databases">
        <authorList>
            <person name="Le Fleche-Mateos A."/>
        </authorList>
    </citation>
    <scope>NUCLEOTIDE SEQUENCE [LARGE SCALE GENOMIC DNA]</scope>
    <source>
        <strain evidence="2 3">DSM 27399</strain>
    </source>
</reference>
<gene>
    <name evidence="2" type="ORF">D6C13_22250</name>
</gene>
<evidence type="ECO:0000256" key="1">
    <source>
        <dbReference type="SAM" id="MobiDB-lite"/>
    </source>
</evidence>
<comment type="caution">
    <text evidence="2">The sequence shown here is derived from an EMBL/GenBank/DDBJ whole genome shotgun (WGS) entry which is preliminary data.</text>
</comment>
<feature type="region of interest" description="Disordered" evidence="1">
    <location>
        <begin position="84"/>
        <end position="105"/>
    </location>
</feature>